<dbReference type="GO" id="GO:0042073">
    <property type="term" value="P:intraciliary transport"/>
    <property type="evidence" value="ECO:0007669"/>
    <property type="project" value="InterPro"/>
</dbReference>
<sequence length="163" mass="18517">MTTVRMSMMSASVSRRPSLTLAVERVSRADKNPQKIDAFLRTIAANRQKKPSASVQYIKPMPSIESLMQEWPPEFEQLTNTVSLPSADLDVPLKNYIDIICALLDIPVYKSYIKSLHVLFSLYLEFKNSSYFRKMKMDKFSPTASAEGKQELVDSGQFDTLIL</sequence>
<evidence type="ECO:0000313" key="9">
    <source>
        <dbReference type="Proteomes" id="UP000270296"/>
    </source>
</evidence>
<evidence type="ECO:0000313" key="8">
    <source>
        <dbReference type="EMBL" id="VDO94429.1"/>
    </source>
</evidence>
<keyword evidence="7" id="KW-0966">Cell projection</keyword>
<comment type="similarity">
    <text evidence="2">Belongs to the IFT46 family.</text>
</comment>
<evidence type="ECO:0000256" key="7">
    <source>
        <dbReference type="ARBA" id="ARBA00023273"/>
    </source>
</evidence>
<name>A0A183ICX5_9BILA</name>
<keyword evidence="9" id="KW-1185">Reference proteome</keyword>
<evidence type="ECO:0000256" key="1">
    <source>
        <dbReference type="ARBA" id="ARBA00004120"/>
    </source>
</evidence>
<keyword evidence="5" id="KW-0969">Cilium</keyword>
<dbReference type="Pfam" id="PF12317">
    <property type="entry name" value="IFT46_B_C"/>
    <property type="match status" value="1"/>
</dbReference>
<evidence type="ECO:0000313" key="10">
    <source>
        <dbReference type="WBParaSite" id="SBAD_0000153601-mRNA-1"/>
    </source>
</evidence>
<accession>A0A183ICX5</accession>
<dbReference type="GO" id="GO:0030992">
    <property type="term" value="C:intraciliary transport particle B"/>
    <property type="evidence" value="ECO:0007669"/>
    <property type="project" value="TreeGrafter"/>
</dbReference>
<proteinExistence type="inferred from homology"/>
<dbReference type="GO" id="GO:0060271">
    <property type="term" value="P:cilium assembly"/>
    <property type="evidence" value="ECO:0007669"/>
    <property type="project" value="TreeGrafter"/>
</dbReference>
<dbReference type="EMBL" id="UZAM01006835">
    <property type="protein sequence ID" value="VDO94429.1"/>
    <property type="molecule type" value="Genomic_DNA"/>
</dbReference>
<keyword evidence="6" id="KW-0206">Cytoskeleton</keyword>
<dbReference type="WBParaSite" id="SBAD_0000153601-mRNA-1">
    <property type="protein sequence ID" value="SBAD_0000153601-mRNA-1"/>
    <property type="gene ID" value="SBAD_0000153601"/>
</dbReference>
<evidence type="ECO:0000256" key="2">
    <source>
        <dbReference type="ARBA" id="ARBA00007700"/>
    </source>
</evidence>
<dbReference type="GO" id="GO:0005815">
    <property type="term" value="C:microtubule organizing center"/>
    <property type="evidence" value="ECO:0007669"/>
    <property type="project" value="TreeGrafter"/>
</dbReference>
<evidence type="ECO:0000256" key="6">
    <source>
        <dbReference type="ARBA" id="ARBA00023212"/>
    </source>
</evidence>
<evidence type="ECO:0000256" key="4">
    <source>
        <dbReference type="ARBA" id="ARBA00022490"/>
    </source>
</evidence>
<reference evidence="10" key="1">
    <citation type="submission" date="2016-06" db="UniProtKB">
        <authorList>
            <consortium name="WormBaseParasite"/>
        </authorList>
    </citation>
    <scope>IDENTIFICATION</scope>
</reference>
<dbReference type="OrthoDB" id="2119217at2759"/>
<dbReference type="PANTHER" id="PTHR13376">
    <property type="entry name" value="INTRAFLAGELLAR TRANSPORT PROTEIN 46 HOMOLOG"/>
    <property type="match status" value="1"/>
</dbReference>
<dbReference type="InterPro" id="IPR022088">
    <property type="entry name" value="Intraflagellar_transp_cmplxB"/>
</dbReference>
<dbReference type="AlphaFoldDB" id="A0A183ICX5"/>
<dbReference type="PANTHER" id="PTHR13376:SF0">
    <property type="entry name" value="INTRAFLAGELLAR TRANSPORT PROTEIN 46 HOMOLOG"/>
    <property type="match status" value="1"/>
</dbReference>
<organism evidence="10">
    <name type="scientific">Soboliphyme baturini</name>
    <dbReference type="NCBI Taxonomy" id="241478"/>
    <lineage>
        <taxon>Eukaryota</taxon>
        <taxon>Metazoa</taxon>
        <taxon>Ecdysozoa</taxon>
        <taxon>Nematoda</taxon>
        <taxon>Enoplea</taxon>
        <taxon>Dorylaimia</taxon>
        <taxon>Dioctophymatida</taxon>
        <taxon>Dioctophymatoidea</taxon>
        <taxon>Soboliphymatidae</taxon>
        <taxon>Soboliphyme</taxon>
    </lineage>
</organism>
<evidence type="ECO:0000256" key="3">
    <source>
        <dbReference type="ARBA" id="ARBA00017206"/>
    </source>
</evidence>
<dbReference type="GO" id="GO:0031514">
    <property type="term" value="C:motile cilium"/>
    <property type="evidence" value="ECO:0007669"/>
    <property type="project" value="TreeGrafter"/>
</dbReference>
<keyword evidence="4" id="KW-0963">Cytoplasm</keyword>
<dbReference type="Proteomes" id="UP000270296">
    <property type="component" value="Unassembled WGS sequence"/>
</dbReference>
<comment type="subcellular location">
    <subcellularLocation>
        <location evidence="1">Cytoplasm</location>
        <location evidence="1">Cytoskeleton</location>
        <location evidence="1">Cilium basal body</location>
    </subcellularLocation>
</comment>
<gene>
    <name evidence="8" type="ORF">SBAD_LOCUS1469</name>
</gene>
<evidence type="ECO:0000256" key="5">
    <source>
        <dbReference type="ARBA" id="ARBA00023069"/>
    </source>
</evidence>
<protein>
    <recommendedName>
        <fullName evidence="3">Intraflagellar transport protein 46 homolog</fullName>
    </recommendedName>
</protein>
<reference evidence="8 9" key="2">
    <citation type="submission" date="2018-11" db="EMBL/GenBank/DDBJ databases">
        <authorList>
            <consortium name="Pathogen Informatics"/>
        </authorList>
    </citation>
    <scope>NUCLEOTIDE SEQUENCE [LARGE SCALE GENOMIC DNA]</scope>
</reference>